<reference evidence="1" key="1">
    <citation type="journal article" date="2023" name="Mol. Phylogenet. Evol.">
        <title>Genome-scale phylogeny and comparative genomics of the fungal order Sordariales.</title>
        <authorList>
            <person name="Hensen N."/>
            <person name="Bonometti L."/>
            <person name="Westerberg I."/>
            <person name="Brannstrom I.O."/>
            <person name="Guillou S."/>
            <person name="Cros-Aarteil S."/>
            <person name="Calhoun S."/>
            <person name="Haridas S."/>
            <person name="Kuo A."/>
            <person name="Mondo S."/>
            <person name="Pangilinan J."/>
            <person name="Riley R."/>
            <person name="LaButti K."/>
            <person name="Andreopoulos B."/>
            <person name="Lipzen A."/>
            <person name="Chen C."/>
            <person name="Yan M."/>
            <person name="Daum C."/>
            <person name="Ng V."/>
            <person name="Clum A."/>
            <person name="Steindorff A."/>
            <person name="Ohm R.A."/>
            <person name="Martin F."/>
            <person name="Silar P."/>
            <person name="Natvig D.O."/>
            <person name="Lalanne C."/>
            <person name="Gautier V."/>
            <person name="Ament-Velasquez S.L."/>
            <person name="Kruys A."/>
            <person name="Hutchinson M.I."/>
            <person name="Powell A.J."/>
            <person name="Barry K."/>
            <person name="Miller A.N."/>
            <person name="Grigoriev I.V."/>
            <person name="Debuchy R."/>
            <person name="Gladieux P."/>
            <person name="Hiltunen Thoren M."/>
            <person name="Johannesson H."/>
        </authorList>
    </citation>
    <scope>NUCLEOTIDE SEQUENCE</scope>
    <source>
        <strain evidence="1">CBS 731.68</strain>
    </source>
</reference>
<comment type="caution">
    <text evidence="1">The sequence shown here is derived from an EMBL/GenBank/DDBJ whole genome shotgun (WGS) entry which is preliminary data.</text>
</comment>
<accession>A0AAN6U5Z5</accession>
<proteinExistence type="predicted"/>
<keyword evidence="2" id="KW-1185">Reference proteome</keyword>
<evidence type="ECO:0000313" key="2">
    <source>
        <dbReference type="Proteomes" id="UP001302602"/>
    </source>
</evidence>
<protein>
    <submittedName>
        <fullName evidence="1">Uncharacterized protein</fullName>
    </submittedName>
</protein>
<dbReference type="GeneID" id="87822923"/>
<reference evidence="1" key="2">
    <citation type="submission" date="2023-05" db="EMBL/GenBank/DDBJ databases">
        <authorList>
            <consortium name="Lawrence Berkeley National Laboratory"/>
            <person name="Steindorff A."/>
            <person name="Hensen N."/>
            <person name="Bonometti L."/>
            <person name="Westerberg I."/>
            <person name="Brannstrom I.O."/>
            <person name="Guillou S."/>
            <person name="Cros-Aarteil S."/>
            <person name="Calhoun S."/>
            <person name="Haridas S."/>
            <person name="Kuo A."/>
            <person name="Mondo S."/>
            <person name="Pangilinan J."/>
            <person name="Riley R."/>
            <person name="Labutti K."/>
            <person name="Andreopoulos B."/>
            <person name="Lipzen A."/>
            <person name="Chen C."/>
            <person name="Yanf M."/>
            <person name="Daum C."/>
            <person name="Ng V."/>
            <person name="Clum A."/>
            <person name="Ohm R."/>
            <person name="Martin F."/>
            <person name="Silar P."/>
            <person name="Natvig D."/>
            <person name="Lalanne C."/>
            <person name="Gautier V."/>
            <person name="Ament-Velasquez S.L."/>
            <person name="Kruys A."/>
            <person name="Hutchinson M.I."/>
            <person name="Powell A.J."/>
            <person name="Barry K."/>
            <person name="Miller A.N."/>
            <person name="Grigoriev I.V."/>
            <person name="Debuchy R."/>
            <person name="Gladieux P."/>
            <person name="Thoren M.H."/>
            <person name="Johannesson H."/>
        </authorList>
    </citation>
    <scope>NUCLEOTIDE SEQUENCE</scope>
    <source>
        <strain evidence="1">CBS 731.68</strain>
    </source>
</reference>
<organism evidence="1 2">
    <name type="scientific">Parathielavia appendiculata</name>
    <dbReference type="NCBI Taxonomy" id="2587402"/>
    <lineage>
        <taxon>Eukaryota</taxon>
        <taxon>Fungi</taxon>
        <taxon>Dikarya</taxon>
        <taxon>Ascomycota</taxon>
        <taxon>Pezizomycotina</taxon>
        <taxon>Sordariomycetes</taxon>
        <taxon>Sordariomycetidae</taxon>
        <taxon>Sordariales</taxon>
        <taxon>Chaetomiaceae</taxon>
        <taxon>Parathielavia</taxon>
    </lineage>
</organism>
<dbReference type="RefSeq" id="XP_062650868.1">
    <property type="nucleotide sequence ID" value="XM_062786157.1"/>
</dbReference>
<dbReference type="EMBL" id="MU853224">
    <property type="protein sequence ID" value="KAK4127097.1"/>
    <property type="molecule type" value="Genomic_DNA"/>
</dbReference>
<dbReference type="Proteomes" id="UP001302602">
    <property type="component" value="Unassembled WGS sequence"/>
</dbReference>
<gene>
    <name evidence="1" type="ORF">N657DRAFT_191349</name>
</gene>
<dbReference type="AlphaFoldDB" id="A0AAN6U5Z5"/>
<evidence type="ECO:0000313" key="1">
    <source>
        <dbReference type="EMBL" id="KAK4127097.1"/>
    </source>
</evidence>
<sequence>MGWARTRAVDWVGMRRHCIPLTHRSGLSVLPKNLILPVSHPNMQDLAFPFGRSGCCVPVMFVYQPYEARQLGGQVSAHLRSRVPGHRRSGAPASVPAVLPLCCCRSDMRLWAGYGSCSFGFAVNDAERSNLFLLVCGSQLCDILVKGAFDSGRMMEIGGYVGYMQ</sequence>
<name>A0AAN6U5Z5_9PEZI</name>